<comment type="cofactor">
    <cofactor evidence="1">
        <name>Mn(2+)</name>
        <dbReference type="ChEBI" id="CHEBI:29035"/>
    </cofactor>
</comment>
<dbReference type="PRINTS" id="PR00109">
    <property type="entry name" value="TYRKINASE"/>
</dbReference>
<dbReference type="Pfam" id="PF07714">
    <property type="entry name" value="PK_Tyr_Ser-Thr"/>
    <property type="match status" value="1"/>
</dbReference>
<dbReference type="Gene3D" id="3.30.200.20">
    <property type="entry name" value="Phosphorylase Kinase, domain 1"/>
    <property type="match status" value="1"/>
</dbReference>
<evidence type="ECO:0000256" key="6">
    <source>
        <dbReference type="ARBA" id="ARBA00022553"/>
    </source>
</evidence>
<evidence type="ECO:0000256" key="11">
    <source>
        <dbReference type="ARBA" id="ARBA00022840"/>
    </source>
</evidence>
<keyword evidence="5" id="KW-0723">Serine/threonine-protein kinase</keyword>
<dbReference type="GO" id="GO:0005524">
    <property type="term" value="F:ATP binding"/>
    <property type="evidence" value="ECO:0007669"/>
    <property type="project" value="UniProtKB-UniRule"/>
</dbReference>
<dbReference type="Gene3D" id="1.10.510.10">
    <property type="entry name" value="Transferase(Phosphotransferase) domain 1"/>
    <property type="match status" value="1"/>
</dbReference>
<dbReference type="CDD" id="cd14155">
    <property type="entry name" value="PKc_TESK"/>
    <property type="match status" value="1"/>
</dbReference>
<evidence type="ECO:0000256" key="16">
    <source>
        <dbReference type="ARBA" id="ARBA00049308"/>
    </source>
</evidence>
<feature type="domain" description="Protein kinase" evidence="20">
    <location>
        <begin position="58"/>
        <end position="310"/>
    </location>
</feature>
<reference evidence="21" key="2">
    <citation type="submission" date="2025-09" db="UniProtKB">
        <authorList>
            <consortium name="Ensembl"/>
        </authorList>
    </citation>
    <scope>IDENTIFICATION</scope>
</reference>
<keyword evidence="22" id="KW-1185">Reference proteome</keyword>
<dbReference type="InterPro" id="IPR011009">
    <property type="entry name" value="Kinase-like_dom_sf"/>
</dbReference>
<evidence type="ECO:0000259" key="20">
    <source>
        <dbReference type="PROSITE" id="PS50011"/>
    </source>
</evidence>
<keyword evidence="11 18" id="KW-0067">ATP-binding</keyword>
<evidence type="ECO:0000256" key="9">
    <source>
        <dbReference type="ARBA" id="ARBA00022741"/>
    </source>
</evidence>
<keyword evidence="8" id="KW-0479">Metal-binding</keyword>
<dbReference type="PANTHER" id="PTHR46485">
    <property type="entry name" value="LIM DOMAIN KINASE 1"/>
    <property type="match status" value="1"/>
</dbReference>
<proteinExistence type="inferred from homology"/>
<dbReference type="AlphaFoldDB" id="A0A8B9S950"/>
<evidence type="ECO:0000256" key="2">
    <source>
        <dbReference type="ARBA" id="ARBA00001946"/>
    </source>
</evidence>
<keyword evidence="9 18" id="KW-0547">Nucleotide-binding</keyword>
<comment type="cofactor">
    <cofactor evidence="2">
        <name>Mg(2+)</name>
        <dbReference type="ChEBI" id="CHEBI:18420"/>
    </cofactor>
</comment>
<dbReference type="GO" id="GO:0030036">
    <property type="term" value="P:actin cytoskeleton organization"/>
    <property type="evidence" value="ECO:0007669"/>
    <property type="project" value="TreeGrafter"/>
</dbReference>
<dbReference type="InterPro" id="IPR008266">
    <property type="entry name" value="Tyr_kinase_AS"/>
</dbReference>
<dbReference type="PROSITE" id="PS50011">
    <property type="entry name" value="PROTEIN_KINASE_DOM"/>
    <property type="match status" value="1"/>
</dbReference>
<keyword evidence="6" id="KW-0597">Phosphoprotein</keyword>
<dbReference type="GO" id="GO:0005737">
    <property type="term" value="C:cytoplasm"/>
    <property type="evidence" value="ECO:0007669"/>
    <property type="project" value="TreeGrafter"/>
</dbReference>
<feature type="compositionally biased region" description="Basic and acidic residues" evidence="19">
    <location>
        <begin position="653"/>
        <end position="663"/>
    </location>
</feature>
<evidence type="ECO:0000256" key="17">
    <source>
        <dbReference type="ARBA" id="ARBA00051680"/>
    </source>
</evidence>
<keyword evidence="12" id="KW-0460">Magnesium</keyword>
<evidence type="ECO:0000256" key="12">
    <source>
        <dbReference type="ARBA" id="ARBA00022842"/>
    </source>
</evidence>
<feature type="binding site" evidence="18">
    <location>
        <position position="87"/>
    </location>
    <ligand>
        <name>ATP</name>
        <dbReference type="ChEBI" id="CHEBI:30616"/>
    </ligand>
</feature>
<comment type="catalytic activity">
    <reaction evidence="17">
        <text>L-tyrosyl-[protein] + ATP = O-phospho-L-tyrosyl-[protein] + ADP + H(+)</text>
        <dbReference type="Rhea" id="RHEA:10596"/>
        <dbReference type="Rhea" id="RHEA-COMP:10136"/>
        <dbReference type="Rhea" id="RHEA-COMP:20101"/>
        <dbReference type="ChEBI" id="CHEBI:15378"/>
        <dbReference type="ChEBI" id="CHEBI:30616"/>
        <dbReference type="ChEBI" id="CHEBI:46858"/>
        <dbReference type="ChEBI" id="CHEBI:61978"/>
        <dbReference type="ChEBI" id="CHEBI:456216"/>
        <dbReference type="EC" id="2.7.12.1"/>
    </reaction>
</comment>
<evidence type="ECO:0000256" key="4">
    <source>
        <dbReference type="ARBA" id="ARBA00013203"/>
    </source>
</evidence>
<keyword evidence="13" id="KW-0829">Tyrosine-protein kinase</keyword>
<dbReference type="PANTHER" id="PTHR46485:SF6">
    <property type="entry name" value="DUAL SPECIFICITY TESTIS-SPECIFIC PROTEIN KINASE 2"/>
    <property type="match status" value="1"/>
</dbReference>
<dbReference type="PROSITE" id="PS00109">
    <property type="entry name" value="PROTEIN_KINASE_TYR"/>
    <property type="match status" value="1"/>
</dbReference>
<dbReference type="GO" id="GO:0004713">
    <property type="term" value="F:protein tyrosine kinase activity"/>
    <property type="evidence" value="ECO:0007669"/>
    <property type="project" value="UniProtKB-KW"/>
</dbReference>
<dbReference type="InterPro" id="IPR000719">
    <property type="entry name" value="Prot_kinase_dom"/>
</dbReference>
<evidence type="ECO:0000256" key="1">
    <source>
        <dbReference type="ARBA" id="ARBA00001936"/>
    </source>
</evidence>
<evidence type="ECO:0000256" key="19">
    <source>
        <dbReference type="SAM" id="MobiDB-lite"/>
    </source>
</evidence>
<dbReference type="GO" id="GO:0005634">
    <property type="term" value="C:nucleus"/>
    <property type="evidence" value="ECO:0007669"/>
    <property type="project" value="TreeGrafter"/>
</dbReference>
<comment type="catalytic activity">
    <reaction evidence="16">
        <text>L-threonyl-[protein] + ATP = O-phospho-L-threonyl-[protein] + ADP + H(+)</text>
        <dbReference type="Rhea" id="RHEA:46608"/>
        <dbReference type="Rhea" id="RHEA-COMP:11060"/>
        <dbReference type="Rhea" id="RHEA-COMP:11605"/>
        <dbReference type="ChEBI" id="CHEBI:15378"/>
        <dbReference type="ChEBI" id="CHEBI:30013"/>
        <dbReference type="ChEBI" id="CHEBI:30616"/>
        <dbReference type="ChEBI" id="CHEBI:61977"/>
        <dbReference type="ChEBI" id="CHEBI:456216"/>
        <dbReference type="EC" id="2.7.12.1"/>
    </reaction>
</comment>
<protein>
    <recommendedName>
        <fullName evidence="4">dual-specificity kinase</fullName>
        <ecNumber evidence="4">2.7.12.1</ecNumber>
    </recommendedName>
</protein>
<keyword evidence="7" id="KW-0808">Transferase</keyword>
<dbReference type="GO" id="GO:0004674">
    <property type="term" value="F:protein serine/threonine kinase activity"/>
    <property type="evidence" value="ECO:0007669"/>
    <property type="project" value="UniProtKB-KW"/>
</dbReference>
<dbReference type="InterPro" id="IPR001245">
    <property type="entry name" value="Ser-Thr/Tyr_kinase_cat_dom"/>
</dbReference>
<dbReference type="GO" id="GO:0046872">
    <property type="term" value="F:metal ion binding"/>
    <property type="evidence" value="ECO:0007669"/>
    <property type="project" value="UniProtKB-KW"/>
</dbReference>
<dbReference type="Ensembl" id="ENSAOWT00000015558.1">
    <property type="protein sequence ID" value="ENSAOWP00000013700.1"/>
    <property type="gene ID" value="ENSAOWG00000009355.1"/>
</dbReference>
<organism evidence="21 22">
    <name type="scientific">Apteryx owenii</name>
    <name type="common">Little spotted kiwi</name>
    <dbReference type="NCBI Taxonomy" id="8824"/>
    <lineage>
        <taxon>Eukaryota</taxon>
        <taxon>Metazoa</taxon>
        <taxon>Chordata</taxon>
        <taxon>Craniata</taxon>
        <taxon>Vertebrata</taxon>
        <taxon>Euteleostomi</taxon>
        <taxon>Archelosauria</taxon>
        <taxon>Archosauria</taxon>
        <taxon>Dinosauria</taxon>
        <taxon>Saurischia</taxon>
        <taxon>Theropoda</taxon>
        <taxon>Coelurosauria</taxon>
        <taxon>Aves</taxon>
        <taxon>Palaeognathae</taxon>
        <taxon>Apterygiformes</taxon>
        <taxon>Apterygidae</taxon>
        <taxon>Apteryx</taxon>
    </lineage>
</organism>
<sequence length="692" mass="77545">MDRSKRNSIAGFPPRLERAEDFDGGNGGDGTASQIGRVWTSSYRALISAFSRLTRLDDFTCEKIGSGFFSEVFKVRHRTSDQVMALKMNTLNSNRANMLKEVQLMNRLSHPNILRFMGVCVHQGQLHALTEYINYGNLEQLLDSNQHLPWTVRVKLAHDIAMGISYLHYKGIFHRDLTSKNCLIKRDENGYSAIVGDFGLAEKIPDHSEKLPVVGSPFWMAPEVLRDEPYNEKADVFSYGIILCEIIARIQADPDYLPRTENFGLDYDAFQHMVGDCPPDFLQLAFNCCNMDPKLRPSFADIVKTLEEILNRLRNEESERERKFFNLDNSERKPKVSSTDFWQPLLGARMVNLETGSIEKGPGVKRLSSLDDKIPPKSPRPRRNIWLSRSQSDIFSRKPSRKINVQDPYYTPNKGLGRKVNPFSAREDLKGGKIKFFDMPSKSVISLVFDLHSPEAGGGLKASQSQFRQAYSTDWQEFSFLPGRRCRSLPVSPELPHKEYGLFGGLSSTVSRCDPTQLGAEVRQKLLSSSKYGVSEIPPFQAKLHRSEFLPVPGQEEDMDCSDGPVSQEENGFYPVENTCEDPACNQPSALVQPEPLSCKRLPAENSVNSEGLGSLQVFAGCPPSEEMEVEDDLQKNTLLESAKPLFSVSPSRELRREARPFDEQDGDGTAPLSLTSSSISASGSTQSTCDI</sequence>
<dbReference type="Proteomes" id="UP000694424">
    <property type="component" value="Unplaced"/>
</dbReference>
<dbReference type="FunFam" id="1.10.510.10:FF:000202">
    <property type="entry name" value="Dual specificity testis-specific protein kinase 2"/>
    <property type="match status" value="1"/>
</dbReference>
<evidence type="ECO:0000256" key="10">
    <source>
        <dbReference type="ARBA" id="ARBA00022777"/>
    </source>
</evidence>
<name>A0A8B9S950_APTOW</name>
<evidence type="ECO:0000256" key="15">
    <source>
        <dbReference type="ARBA" id="ARBA00049003"/>
    </source>
</evidence>
<evidence type="ECO:0000313" key="21">
    <source>
        <dbReference type="Ensembl" id="ENSAOWP00000013700.1"/>
    </source>
</evidence>
<dbReference type="InterPro" id="IPR017441">
    <property type="entry name" value="Protein_kinase_ATP_BS"/>
</dbReference>
<accession>A0A8B9S950</accession>
<dbReference type="InterPro" id="IPR050940">
    <property type="entry name" value="Actin_reg-Ser/Thr_kinase"/>
</dbReference>
<evidence type="ECO:0000256" key="14">
    <source>
        <dbReference type="ARBA" id="ARBA00023211"/>
    </source>
</evidence>
<evidence type="ECO:0000256" key="18">
    <source>
        <dbReference type="PROSITE-ProRule" id="PRU10141"/>
    </source>
</evidence>
<dbReference type="GO" id="GO:0004712">
    <property type="term" value="F:protein serine/threonine/tyrosine kinase activity"/>
    <property type="evidence" value="ECO:0007669"/>
    <property type="project" value="UniProtKB-EC"/>
</dbReference>
<evidence type="ECO:0000313" key="22">
    <source>
        <dbReference type="Proteomes" id="UP000694424"/>
    </source>
</evidence>
<evidence type="ECO:0000256" key="3">
    <source>
        <dbReference type="ARBA" id="ARBA00005843"/>
    </source>
</evidence>
<keyword evidence="14" id="KW-0464">Manganese</keyword>
<feature type="compositionally biased region" description="Low complexity" evidence="19">
    <location>
        <begin position="674"/>
        <end position="692"/>
    </location>
</feature>
<feature type="region of interest" description="Disordered" evidence="19">
    <location>
        <begin position="641"/>
        <end position="692"/>
    </location>
</feature>
<dbReference type="SUPFAM" id="SSF56112">
    <property type="entry name" value="Protein kinase-like (PK-like)"/>
    <property type="match status" value="1"/>
</dbReference>
<evidence type="ECO:0000256" key="8">
    <source>
        <dbReference type="ARBA" id="ARBA00022723"/>
    </source>
</evidence>
<keyword evidence="10" id="KW-0418">Kinase</keyword>
<dbReference type="FunFam" id="3.30.200.20:FF:000134">
    <property type="entry name" value="Dual specificity testis-specific protein kinase 2"/>
    <property type="match status" value="1"/>
</dbReference>
<comment type="similarity">
    <text evidence="3">Belongs to the protein kinase superfamily. TKL Ser/Thr protein kinase family.</text>
</comment>
<dbReference type="EC" id="2.7.12.1" evidence="4"/>
<evidence type="ECO:0000256" key="7">
    <source>
        <dbReference type="ARBA" id="ARBA00022679"/>
    </source>
</evidence>
<evidence type="ECO:0000256" key="13">
    <source>
        <dbReference type="ARBA" id="ARBA00023137"/>
    </source>
</evidence>
<reference evidence="21" key="1">
    <citation type="submission" date="2025-08" db="UniProtKB">
        <authorList>
            <consortium name="Ensembl"/>
        </authorList>
    </citation>
    <scope>IDENTIFICATION</scope>
</reference>
<evidence type="ECO:0000256" key="5">
    <source>
        <dbReference type="ARBA" id="ARBA00022527"/>
    </source>
</evidence>
<comment type="catalytic activity">
    <reaction evidence="15">
        <text>L-seryl-[protein] + ATP = O-phospho-L-seryl-[protein] + ADP + H(+)</text>
        <dbReference type="Rhea" id="RHEA:17989"/>
        <dbReference type="Rhea" id="RHEA-COMP:9863"/>
        <dbReference type="Rhea" id="RHEA-COMP:11604"/>
        <dbReference type="ChEBI" id="CHEBI:15378"/>
        <dbReference type="ChEBI" id="CHEBI:29999"/>
        <dbReference type="ChEBI" id="CHEBI:30616"/>
        <dbReference type="ChEBI" id="CHEBI:83421"/>
        <dbReference type="ChEBI" id="CHEBI:456216"/>
        <dbReference type="EC" id="2.7.12.1"/>
    </reaction>
</comment>
<dbReference type="PROSITE" id="PS00107">
    <property type="entry name" value="PROTEIN_KINASE_ATP"/>
    <property type="match status" value="1"/>
</dbReference>